<sequence>MNVVPTKIATIVVTWQSGSPAVLDLSYLDMNAIASHLIDFLVREVGKGRLDLNLTRSKPTSGISPMRFFLDWAQGLARPPDV</sequence>
<dbReference type="AlphaFoldDB" id="A0A1I1QKH1"/>
<name>A0A1I1QKH1_9HYPH</name>
<protein>
    <submittedName>
        <fullName evidence="1">Uncharacterized protein</fullName>
    </submittedName>
</protein>
<accession>A0A1I1QKH1</accession>
<gene>
    <name evidence="1" type="ORF">SAMN04488059_13018</name>
</gene>
<proteinExistence type="predicted"/>
<dbReference type="RefSeq" id="WP_052952806.1">
    <property type="nucleotide sequence ID" value="NZ_FOMB01000030.1"/>
</dbReference>
<dbReference type="Proteomes" id="UP000182258">
    <property type="component" value="Unassembled WGS sequence"/>
</dbReference>
<evidence type="ECO:0000313" key="1">
    <source>
        <dbReference type="EMBL" id="SFD22497.1"/>
    </source>
</evidence>
<reference evidence="1 2" key="1">
    <citation type="submission" date="2016-10" db="EMBL/GenBank/DDBJ databases">
        <authorList>
            <person name="de Groot N.N."/>
        </authorList>
    </citation>
    <scope>NUCLEOTIDE SEQUENCE [LARGE SCALE GENOMIC DNA]</scope>
    <source>
        <strain evidence="1 2">CGMCC 1.10210</strain>
    </source>
</reference>
<evidence type="ECO:0000313" key="2">
    <source>
        <dbReference type="Proteomes" id="UP000182258"/>
    </source>
</evidence>
<dbReference type="EMBL" id="FOMB01000030">
    <property type="protein sequence ID" value="SFD22497.1"/>
    <property type="molecule type" value="Genomic_DNA"/>
</dbReference>
<organism evidence="1 2">
    <name type="scientific">Devosia psychrophila</name>
    <dbReference type="NCBI Taxonomy" id="728005"/>
    <lineage>
        <taxon>Bacteria</taxon>
        <taxon>Pseudomonadati</taxon>
        <taxon>Pseudomonadota</taxon>
        <taxon>Alphaproteobacteria</taxon>
        <taxon>Hyphomicrobiales</taxon>
        <taxon>Devosiaceae</taxon>
        <taxon>Devosia</taxon>
    </lineage>
</organism>